<dbReference type="AlphaFoldDB" id="W6R7B5"/>
<feature type="domain" description="Helix-turn-helix" evidence="1">
    <location>
        <begin position="18"/>
        <end position="62"/>
    </location>
</feature>
<dbReference type="HOGENOM" id="CLU_182760_0_0_5"/>
<organism evidence="2 3">
    <name type="scientific">Rhizobium favelukesii</name>
    <dbReference type="NCBI Taxonomy" id="348824"/>
    <lineage>
        <taxon>Bacteria</taxon>
        <taxon>Pseudomonadati</taxon>
        <taxon>Pseudomonadota</taxon>
        <taxon>Alphaproteobacteria</taxon>
        <taxon>Hyphomicrobiales</taxon>
        <taxon>Rhizobiaceae</taxon>
        <taxon>Rhizobium/Agrobacterium group</taxon>
        <taxon>Rhizobium</taxon>
    </lineage>
</organism>
<evidence type="ECO:0000259" key="1">
    <source>
        <dbReference type="Pfam" id="PF12728"/>
    </source>
</evidence>
<accession>W6R7B5</accession>
<name>W6R7B5_9HYPH</name>
<proteinExistence type="predicted"/>
<gene>
    <name evidence="2" type="ORF">LPU83_1505</name>
</gene>
<keyword evidence="3" id="KW-1185">Reference proteome</keyword>
<dbReference type="EMBL" id="HG916852">
    <property type="protein sequence ID" value="CDM57177.1"/>
    <property type="molecule type" value="Genomic_DNA"/>
</dbReference>
<dbReference type="Pfam" id="PF12728">
    <property type="entry name" value="HTH_17"/>
    <property type="match status" value="1"/>
</dbReference>
<dbReference type="eggNOG" id="ENOG5031352">
    <property type="taxonomic scope" value="Bacteria"/>
</dbReference>
<reference evidence="2" key="1">
    <citation type="submission" date="2013-11" db="EMBL/GenBank/DDBJ databases">
        <title>Draft genome sequence of the broad-host-range Rhizobium sp. LPU83 strain, a member of the low-genetic diversity Oregon-like Rhizobium sp. group.</title>
        <authorList>
            <person name="Wibberg D."/>
            <person name="Puehler A."/>
            <person name="Schlueter A."/>
        </authorList>
    </citation>
    <scope>NUCLEOTIDE SEQUENCE [LARGE SCALE GENOMIC DNA]</scope>
    <source>
        <strain evidence="2">LPU83</strain>
    </source>
</reference>
<dbReference type="Proteomes" id="UP000019443">
    <property type="component" value="Chromosome"/>
</dbReference>
<protein>
    <recommendedName>
        <fullName evidence="1">Helix-turn-helix domain-containing protein</fullName>
    </recommendedName>
</protein>
<dbReference type="PATRIC" id="fig|348824.6.peg.1618"/>
<evidence type="ECO:0000313" key="3">
    <source>
        <dbReference type="Proteomes" id="UP000019443"/>
    </source>
</evidence>
<dbReference type="InterPro" id="IPR041657">
    <property type="entry name" value="HTH_17"/>
</dbReference>
<sequence>MQSANDNIIEGDLLVGAKAIARFLGITQRQAYRLTTDRIIPSMKLGGTVAARRSSLVRWMSEAEAQAARAA</sequence>
<dbReference type="KEGG" id="rhl:LPU83_1505"/>
<dbReference type="RefSeq" id="WP_037069233.1">
    <property type="nucleotide sequence ID" value="NZ_HG916852.1"/>
</dbReference>
<evidence type="ECO:0000313" key="2">
    <source>
        <dbReference type="EMBL" id="CDM57177.1"/>
    </source>
</evidence>